<accession>A0ABV5S7W8</accession>
<dbReference type="InterPro" id="IPR000683">
    <property type="entry name" value="Gfo/Idh/MocA-like_OxRdtase_N"/>
</dbReference>
<name>A0ABV5S7W8_9ACTN</name>
<dbReference type="Pfam" id="PF01408">
    <property type="entry name" value="GFO_IDH_MocA"/>
    <property type="match status" value="1"/>
</dbReference>
<feature type="region of interest" description="Disordered" evidence="1">
    <location>
        <begin position="337"/>
        <end position="380"/>
    </location>
</feature>
<proteinExistence type="predicted"/>
<evidence type="ECO:0000256" key="1">
    <source>
        <dbReference type="SAM" id="MobiDB-lite"/>
    </source>
</evidence>
<evidence type="ECO:0000313" key="5">
    <source>
        <dbReference type="Proteomes" id="UP001589532"/>
    </source>
</evidence>
<dbReference type="InterPro" id="IPR036291">
    <property type="entry name" value="NAD(P)-bd_dom_sf"/>
</dbReference>
<reference evidence="4 5" key="1">
    <citation type="submission" date="2024-09" db="EMBL/GenBank/DDBJ databases">
        <authorList>
            <person name="Sun Q."/>
            <person name="Mori K."/>
        </authorList>
    </citation>
    <scope>NUCLEOTIDE SEQUENCE [LARGE SCALE GENOMIC DNA]</scope>
    <source>
        <strain evidence="4 5">JCM 3143</strain>
    </source>
</reference>
<feature type="domain" description="Gfo/Idh/MocA-like oxidoreductase N-terminal" evidence="2">
    <location>
        <begin position="33"/>
        <end position="150"/>
    </location>
</feature>
<evidence type="ECO:0000259" key="2">
    <source>
        <dbReference type="Pfam" id="PF01408"/>
    </source>
</evidence>
<sequence length="380" mass="40628">MRSRLLPDLYAFEHLRLAASRRGICRNVSPLTRVGIIGAGNVAARHAEVLSGFPDVTIAGIADTDPHRAEALASRHGALAYGGHADLLSAGGLDAVYVCVPPFAHGNPEHDVLSCNLPIFVEKPLSLDLKTAEIIASEIERRSLPSAVGHHWRYLDIVQQARDLLAERPVRLALGHWLDKVPPVAWWLNPSMSGGQIVEQAVHVLDLARVLVGEVTMVHAVPADNKIDGEVDRATAAVLRFTDGAAGLLATSCLLTQKHRVGLEVCAEGLALELSETRLLVDGQRVIEDDGLAKTRVDREFINAVQGRDADVRVPYGEALRTHRLALALARSAAEGRPVVLSESEGAPSPGLRSDGSEATRATREGDGSAATEPPHGVRP</sequence>
<organism evidence="4 5">
    <name type="scientific">Nonomuraea helvata</name>
    <dbReference type="NCBI Taxonomy" id="37484"/>
    <lineage>
        <taxon>Bacteria</taxon>
        <taxon>Bacillati</taxon>
        <taxon>Actinomycetota</taxon>
        <taxon>Actinomycetes</taxon>
        <taxon>Streptosporangiales</taxon>
        <taxon>Streptosporangiaceae</taxon>
        <taxon>Nonomuraea</taxon>
    </lineage>
</organism>
<keyword evidence="5" id="KW-1185">Reference proteome</keyword>
<dbReference type="RefSeq" id="WP_344987678.1">
    <property type="nucleotide sequence ID" value="NZ_BAAAXV010000001.1"/>
</dbReference>
<evidence type="ECO:0000259" key="3">
    <source>
        <dbReference type="Pfam" id="PF22725"/>
    </source>
</evidence>
<evidence type="ECO:0000313" key="4">
    <source>
        <dbReference type="EMBL" id="MFB9627757.1"/>
    </source>
</evidence>
<dbReference type="Proteomes" id="UP001589532">
    <property type="component" value="Unassembled WGS sequence"/>
</dbReference>
<protein>
    <submittedName>
        <fullName evidence="4">Gfo/Idh/MocA family protein</fullName>
    </submittedName>
</protein>
<dbReference type="Gene3D" id="3.30.360.10">
    <property type="entry name" value="Dihydrodipicolinate Reductase, domain 2"/>
    <property type="match status" value="1"/>
</dbReference>
<feature type="domain" description="GFO/IDH/MocA-like oxidoreductase" evidence="3">
    <location>
        <begin position="172"/>
        <end position="267"/>
    </location>
</feature>
<dbReference type="SUPFAM" id="SSF51735">
    <property type="entry name" value="NAD(P)-binding Rossmann-fold domains"/>
    <property type="match status" value="1"/>
</dbReference>
<dbReference type="Gene3D" id="3.40.50.720">
    <property type="entry name" value="NAD(P)-binding Rossmann-like Domain"/>
    <property type="match status" value="1"/>
</dbReference>
<feature type="compositionally biased region" description="Basic and acidic residues" evidence="1">
    <location>
        <begin position="355"/>
        <end position="367"/>
    </location>
</feature>
<dbReference type="EMBL" id="JBHMBW010000037">
    <property type="protein sequence ID" value="MFB9627757.1"/>
    <property type="molecule type" value="Genomic_DNA"/>
</dbReference>
<comment type="caution">
    <text evidence="4">The sequence shown here is derived from an EMBL/GenBank/DDBJ whole genome shotgun (WGS) entry which is preliminary data.</text>
</comment>
<dbReference type="SUPFAM" id="SSF55347">
    <property type="entry name" value="Glyceraldehyde-3-phosphate dehydrogenase-like, C-terminal domain"/>
    <property type="match status" value="1"/>
</dbReference>
<dbReference type="Pfam" id="PF22725">
    <property type="entry name" value="GFO_IDH_MocA_C3"/>
    <property type="match status" value="1"/>
</dbReference>
<dbReference type="PANTHER" id="PTHR43249">
    <property type="entry name" value="UDP-N-ACETYL-2-AMINO-2-DEOXY-D-GLUCURONATE OXIDASE"/>
    <property type="match status" value="1"/>
</dbReference>
<dbReference type="PANTHER" id="PTHR43249:SF1">
    <property type="entry name" value="D-GLUCOSIDE 3-DEHYDROGENASE"/>
    <property type="match status" value="1"/>
</dbReference>
<dbReference type="InterPro" id="IPR052515">
    <property type="entry name" value="Gfo/Idh/MocA_Oxidoreductase"/>
</dbReference>
<dbReference type="InterPro" id="IPR055170">
    <property type="entry name" value="GFO_IDH_MocA-like_dom"/>
</dbReference>
<gene>
    <name evidence="4" type="ORF">ACFFSA_32150</name>
</gene>